<reference evidence="1" key="2">
    <citation type="journal article" date="2015" name="Data Brief">
        <title>Shoot transcriptome of the giant reed, Arundo donax.</title>
        <authorList>
            <person name="Barrero R.A."/>
            <person name="Guerrero F.D."/>
            <person name="Moolhuijzen P."/>
            <person name="Goolsby J.A."/>
            <person name="Tidwell J."/>
            <person name="Bellgard S.E."/>
            <person name="Bellgard M.I."/>
        </authorList>
    </citation>
    <scope>NUCLEOTIDE SEQUENCE</scope>
    <source>
        <tissue evidence="1">Shoot tissue taken approximately 20 cm above the soil surface</tissue>
    </source>
</reference>
<reference evidence="1" key="1">
    <citation type="submission" date="2014-09" db="EMBL/GenBank/DDBJ databases">
        <authorList>
            <person name="Magalhaes I.L.F."/>
            <person name="Oliveira U."/>
            <person name="Santos F.R."/>
            <person name="Vidigal T.H.D.A."/>
            <person name="Brescovit A.D."/>
            <person name="Santos A.J."/>
        </authorList>
    </citation>
    <scope>NUCLEOTIDE SEQUENCE</scope>
    <source>
        <tissue evidence="1">Shoot tissue taken approximately 20 cm above the soil surface</tissue>
    </source>
</reference>
<accession>A0A0A9BKC7</accession>
<organism evidence="1">
    <name type="scientific">Arundo donax</name>
    <name type="common">Giant reed</name>
    <name type="synonym">Donax arundinaceus</name>
    <dbReference type="NCBI Taxonomy" id="35708"/>
    <lineage>
        <taxon>Eukaryota</taxon>
        <taxon>Viridiplantae</taxon>
        <taxon>Streptophyta</taxon>
        <taxon>Embryophyta</taxon>
        <taxon>Tracheophyta</taxon>
        <taxon>Spermatophyta</taxon>
        <taxon>Magnoliopsida</taxon>
        <taxon>Liliopsida</taxon>
        <taxon>Poales</taxon>
        <taxon>Poaceae</taxon>
        <taxon>PACMAD clade</taxon>
        <taxon>Arundinoideae</taxon>
        <taxon>Arundineae</taxon>
        <taxon>Arundo</taxon>
    </lineage>
</organism>
<protein>
    <submittedName>
        <fullName evidence="1">Uncharacterized protein</fullName>
    </submittedName>
</protein>
<proteinExistence type="predicted"/>
<evidence type="ECO:0000313" key="1">
    <source>
        <dbReference type="EMBL" id="JAD64434.1"/>
    </source>
</evidence>
<dbReference type="EMBL" id="GBRH01233461">
    <property type="protein sequence ID" value="JAD64434.1"/>
    <property type="molecule type" value="Transcribed_RNA"/>
</dbReference>
<name>A0A0A9BKC7_ARUDO</name>
<dbReference type="AlphaFoldDB" id="A0A0A9BKC7"/>
<sequence length="41" mass="4620">MLLSGIDRSELRKISSYTVATHPKLRSIFTTPSFVLNMHTA</sequence>